<dbReference type="EMBL" id="KL446951">
    <property type="protein sequence ID" value="KEG01482.1"/>
    <property type="molecule type" value="Genomic_DNA"/>
</dbReference>
<feature type="chain" id="PRO_5001758174" description="hydroxymethylbilane synthase" evidence="9">
    <location>
        <begin position="19"/>
        <end position="634"/>
    </location>
</feature>
<dbReference type="SUPFAM" id="SSF53850">
    <property type="entry name" value="Periplasmic binding protein-like II"/>
    <property type="match status" value="1"/>
</dbReference>
<dbReference type="AlphaFoldDB" id="A0A081ICS4"/>
<dbReference type="FunFam" id="3.40.190.10:FF:000086">
    <property type="entry name" value="Probable porphobilinogen deaminase"/>
    <property type="match status" value="1"/>
</dbReference>
<sequence>MHILTFFILNAYITICVGIHARIKTENFININKSEFGNQKNKLAIKKNFCTHKNFKKKEKKIFLVQANKEIIIGTRNSPLAIKQAEKVKKKLLTYFKKVNQNINVILKQIKTTGDKILDKTVGSFGGKGIFTKELDDELIKNNVDICVHSLKDIPTVLPDNIHLSCFLKRDTINDAFLSIKYKSLDDINRKVLRENITNDISSSSHVIDKDIELSPTIATSSLRRTSQIRYKYKNLKLKFIRGNINTRITKLFNETFDSIVIAFCGLERLISKKVLRQIMKNNVKNKPYIINYKDISIDLNHLNIQKLNTNVMCPALCQGIIAVTSNKNNPEISQILKNINDEKSQIMANIERAFLHKIDGSCTMPIGGYTKFSKNKIIFNAIINDINGFENHKIKVVRHLNNLDGIADEAAEKIKEKIGIEQFNKIKAEINMKEHQWRLFEYNMSKWMIENKYILDSEEKKKFYKCANYSIGSGMLNASLIYLFCKKNQKYFSSMSRLFLTCSVGIYTSMVVNKVFRRQAYTEILTEKTTMTDKAIEVMNDILNINNNNNNNKIITKESNNLPNKINDYNTRDGSNMNTNSDNNRNEQTENLVHNLNETIMREQINELERCKDISICTDENIKNMIKTLEKYS</sequence>
<evidence type="ECO:0000256" key="4">
    <source>
        <dbReference type="ARBA" id="ARBA00012655"/>
    </source>
</evidence>
<evidence type="ECO:0000313" key="13">
    <source>
        <dbReference type="Proteomes" id="UP000030681"/>
    </source>
</evidence>
<dbReference type="Pfam" id="PF01379">
    <property type="entry name" value="Porphobil_deam"/>
    <property type="match status" value="1"/>
</dbReference>
<evidence type="ECO:0000256" key="2">
    <source>
        <dbReference type="ARBA" id="ARBA00004735"/>
    </source>
</evidence>
<dbReference type="GO" id="GO:0004418">
    <property type="term" value="F:hydroxymethylbilane synthase activity"/>
    <property type="evidence" value="ECO:0007669"/>
    <property type="project" value="UniProtKB-EC"/>
</dbReference>
<feature type="domain" description="Porphobilinogen deaminase C-terminal" evidence="11">
    <location>
        <begin position="350"/>
        <end position="400"/>
    </location>
</feature>
<gene>
    <name evidence="12" type="ORF">YYE_03578</name>
</gene>
<proteinExistence type="inferred from homology"/>
<reference evidence="12 13" key="1">
    <citation type="submission" date="2013-02" db="EMBL/GenBank/DDBJ databases">
        <title>The Genome Sequence of Plasmodium vinckei vinckei.</title>
        <authorList>
            <consortium name="The Broad Institute Genome Sequencing Platform"/>
            <consortium name="The Broad Institute Genome Sequencing Center for Infectious Disease"/>
            <person name="Neafsey D."/>
            <person name="Cheeseman I."/>
            <person name="Volkman S."/>
            <person name="Adams J."/>
            <person name="Walker B."/>
            <person name="Young S.K."/>
            <person name="Zeng Q."/>
            <person name="Gargeya S."/>
            <person name="Fitzgerald M."/>
            <person name="Haas B."/>
            <person name="Abouelleil A."/>
            <person name="Alvarado L."/>
            <person name="Arachchi H.M."/>
            <person name="Berlin A.M."/>
            <person name="Chapman S.B."/>
            <person name="Dewar J."/>
            <person name="Goldberg J."/>
            <person name="Griggs A."/>
            <person name="Gujja S."/>
            <person name="Hansen M."/>
            <person name="Howarth C."/>
            <person name="Imamovic A."/>
            <person name="Larimer J."/>
            <person name="McCowan C."/>
            <person name="Murphy C."/>
            <person name="Neiman D."/>
            <person name="Pearson M."/>
            <person name="Priest M."/>
            <person name="Roberts A."/>
            <person name="Saif S."/>
            <person name="Shea T."/>
            <person name="Sisk P."/>
            <person name="Sykes S."/>
            <person name="Wortman J."/>
            <person name="Nusbaum C."/>
            <person name="Birren B."/>
        </authorList>
    </citation>
    <scope>NUCLEOTIDE SEQUENCE [LARGE SCALE GENOMIC DNA]</scope>
    <source>
        <strain evidence="13">vinckei</strain>
    </source>
</reference>
<accession>A0A081ICS4</accession>
<dbReference type="Pfam" id="PF03900">
    <property type="entry name" value="Porphobil_deamC"/>
    <property type="match status" value="1"/>
</dbReference>
<comment type="function">
    <text evidence="1">Tetrapolymerization of the monopyrrole PBG into the hydroxymethylbilane pre-uroporphyrinogen in several discrete steps.</text>
</comment>
<evidence type="ECO:0000256" key="8">
    <source>
        <dbReference type="ARBA" id="ARBA00048169"/>
    </source>
</evidence>
<feature type="signal peptide" evidence="9">
    <location>
        <begin position="1"/>
        <end position="18"/>
    </location>
</feature>
<dbReference type="InterPro" id="IPR022418">
    <property type="entry name" value="Porphobilinogen_deaminase_C"/>
</dbReference>
<dbReference type="Gene3D" id="3.40.190.10">
    <property type="entry name" value="Periplasmic binding protein-like II"/>
    <property type="match status" value="2"/>
</dbReference>
<evidence type="ECO:0000313" key="12">
    <source>
        <dbReference type="EMBL" id="KEG01482.1"/>
    </source>
</evidence>
<dbReference type="PRINTS" id="PR00151">
    <property type="entry name" value="PORPHBDMNASE"/>
</dbReference>
<dbReference type="GO" id="GO:0006783">
    <property type="term" value="P:heme biosynthetic process"/>
    <property type="evidence" value="ECO:0007669"/>
    <property type="project" value="TreeGrafter"/>
</dbReference>
<comment type="similarity">
    <text evidence="3">Belongs to the HMBS family.</text>
</comment>
<dbReference type="GO" id="GO:0005737">
    <property type="term" value="C:cytoplasm"/>
    <property type="evidence" value="ECO:0007669"/>
    <property type="project" value="TreeGrafter"/>
</dbReference>
<dbReference type="InterPro" id="IPR022417">
    <property type="entry name" value="Porphobilin_deaminase_N"/>
</dbReference>
<name>A0A081ICS4_PLAVN</name>
<evidence type="ECO:0000256" key="5">
    <source>
        <dbReference type="ARBA" id="ARBA00022679"/>
    </source>
</evidence>
<keyword evidence="6" id="KW-0627">Porphyrin biosynthesis</keyword>
<evidence type="ECO:0000256" key="6">
    <source>
        <dbReference type="ARBA" id="ARBA00023244"/>
    </source>
</evidence>
<dbReference type="SUPFAM" id="SSF54782">
    <property type="entry name" value="Porphobilinogen deaminase (hydroxymethylbilane synthase), C-terminal domain"/>
    <property type="match status" value="1"/>
</dbReference>
<evidence type="ECO:0000259" key="11">
    <source>
        <dbReference type="Pfam" id="PF03900"/>
    </source>
</evidence>
<dbReference type="InterPro" id="IPR000860">
    <property type="entry name" value="HemC"/>
</dbReference>
<protein>
    <recommendedName>
        <fullName evidence="4">hydroxymethylbilane synthase</fullName>
        <ecNumber evidence="4">2.5.1.61</ecNumber>
    </recommendedName>
    <alternativeName>
        <fullName evidence="7">Pre-uroporphyrinogen synthase</fullName>
    </alternativeName>
</protein>
<dbReference type="PANTHER" id="PTHR11557">
    <property type="entry name" value="PORPHOBILINOGEN DEAMINASE"/>
    <property type="match status" value="1"/>
</dbReference>
<dbReference type="PANTHER" id="PTHR11557:SF0">
    <property type="entry name" value="PORPHOBILINOGEN DEAMINASE"/>
    <property type="match status" value="1"/>
</dbReference>
<keyword evidence="5" id="KW-0808">Transferase</keyword>
<dbReference type="EC" id="2.5.1.61" evidence="4"/>
<organism evidence="12 13">
    <name type="scientific">Plasmodium vinckei vinckei</name>
    <dbReference type="NCBI Taxonomy" id="54757"/>
    <lineage>
        <taxon>Eukaryota</taxon>
        <taxon>Sar</taxon>
        <taxon>Alveolata</taxon>
        <taxon>Apicomplexa</taxon>
        <taxon>Aconoidasida</taxon>
        <taxon>Haemosporida</taxon>
        <taxon>Plasmodiidae</taxon>
        <taxon>Plasmodium</taxon>
        <taxon>Plasmodium (Vinckeia)</taxon>
    </lineage>
</organism>
<comment type="pathway">
    <text evidence="2">Porphyrin-containing compound metabolism; protoporphyrin-IX biosynthesis; coproporphyrinogen-III from 5-aminolevulinate: step 2/4.</text>
</comment>
<dbReference type="Gene3D" id="3.30.160.40">
    <property type="entry name" value="Porphobilinogen deaminase, C-terminal domain"/>
    <property type="match status" value="1"/>
</dbReference>
<evidence type="ECO:0000256" key="3">
    <source>
        <dbReference type="ARBA" id="ARBA00005638"/>
    </source>
</evidence>
<comment type="catalytic activity">
    <reaction evidence="8">
        <text>4 porphobilinogen + H2O = hydroxymethylbilane + 4 NH4(+)</text>
        <dbReference type="Rhea" id="RHEA:13185"/>
        <dbReference type="ChEBI" id="CHEBI:15377"/>
        <dbReference type="ChEBI" id="CHEBI:28938"/>
        <dbReference type="ChEBI" id="CHEBI:57845"/>
        <dbReference type="ChEBI" id="CHEBI:58126"/>
        <dbReference type="EC" id="2.5.1.61"/>
    </reaction>
</comment>
<feature type="domain" description="Porphobilinogen deaminase N-terminal" evidence="10">
    <location>
        <begin position="71"/>
        <end position="334"/>
    </location>
</feature>
<keyword evidence="9" id="KW-0732">Signal</keyword>
<evidence type="ECO:0000256" key="9">
    <source>
        <dbReference type="SAM" id="SignalP"/>
    </source>
</evidence>
<evidence type="ECO:0000259" key="10">
    <source>
        <dbReference type="Pfam" id="PF01379"/>
    </source>
</evidence>
<dbReference type="Proteomes" id="UP000030681">
    <property type="component" value="Unassembled WGS sequence"/>
</dbReference>
<dbReference type="InterPro" id="IPR036803">
    <property type="entry name" value="Porphobilinogen_deaminase_C_sf"/>
</dbReference>
<evidence type="ECO:0000256" key="1">
    <source>
        <dbReference type="ARBA" id="ARBA00002869"/>
    </source>
</evidence>
<evidence type="ECO:0000256" key="7">
    <source>
        <dbReference type="ARBA" id="ARBA00030685"/>
    </source>
</evidence>